<sequence>MGHVLAGGDGDVRRRSEVEYVEGLLGVNPRDSVLADGGMLLAARPEALGAVNRRARSGDILFDGRLVERDVPLTERAARRSASAIAV</sequence>
<keyword evidence="2" id="KW-1185">Reference proteome</keyword>
<evidence type="ECO:0000313" key="2">
    <source>
        <dbReference type="Proteomes" id="UP001596407"/>
    </source>
</evidence>
<name>A0ABD5WEY3_9EURY</name>
<dbReference type="AlphaFoldDB" id="A0ABD5WEY3"/>
<comment type="caution">
    <text evidence="1">The sequence shown here is derived from an EMBL/GenBank/DDBJ whole genome shotgun (WGS) entry which is preliminary data.</text>
</comment>
<dbReference type="EMBL" id="JBHSZH010000002">
    <property type="protein sequence ID" value="MFC7079152.1"/>
    <property type="molecule type" value="Genomic_DNA"/>
</dbReference>
<proteinExistence type="predicted"/>
<organism evidence="1 2">
    <name type="scientific">Halorussus caseinilyticus</name>
    <dbReference type="NCBI Taxonomy" id="3034025"/>
    <lineage>
        <taxon>Archaea</taxon>
        <taxon>Methanobacteriati</taxon>
        <taxon>Methanobacteriota</taxon>
        <taxon>Stenosarchaea group</taxon>
        <taxon>Halobacteria</taxon>
        <taxon>Halobacteriales</taxon>
        <taxon>Haladaptataceae</taxon>
        <taxon>Halorussus</taxon>
    </lineage>
</organism>
<reference evidence="1 2" key="1">
    <citation type="journal article" date="2019" name="Int. J. Syst. Evol. Microbiol.">
        <title>The Global Catalogue of Microorganisms (GCM) 10K type strain sequencing project: providing services to taxonomists for standard genome sequencing and annotation.</title>
        <authorList>
            <consortium name="The Broad Institute Genomics Platform"/>
            <consortium name="The Broad Institute Genome Sequencing Center for Infectious Disease"/>
            <person name="Wu L."/>
            <person name="Ma J."/>
        </authorList>
    </citation>
    <scope>NUCLEOTIDE SEQUENCE [LARGE SCALE GENOMIC DNA]</scope>
    <source>
        <strain evidence="1 2">DT72</strain>
    </source>
</reference>
<dbReference type="Proteomes" id="UP001596407">
    <property type="component" value="Unassembled WGS sequence"/>
</dbReference>
<accession>A0ABD5WEY3</accession>
<gene>
    <name evidence="1" type="ORF">ACFQJ6_02355</name>
</gene>
<evidence type="ECO:0000313" key="1">
    <source>
        <dbReference type="EMBL" id="MFC7079152.1"/>
    </source>
</evidence>
<dbReference type="RefSeq" id="WP_382208665.1">
    <property type="nucleotide sequence ID" value="NZ_JBHSZH010000002.1"/>
</dbReference>
<protein>
    <recommendedName>
        <fullName evidence="3">Amidohydrolase 3 domain-containing protein</fullName>
    </recommendedName>
</protein>
<evidence type="ECO:0008006" key="3">
    <source>
        <dbReference type="Google" id="ProtNLM"/>
    </source>
</evidence>